<dbReference type="PRINTS" id="PR00380">
    <property type="entry name" value="KINESINHEAVY"/>
</dbReference>
<feature type="compositionally biased region" description="Polar residues" evidence="11">
    <location>
        <begin position="11"/>
        <end position="20"/>
    </location>
</feature>
<dbReference type="GO" id="GO:0008574">
    <property type="term" value="F:plus-end-directed microtubule motor activity"/>
    <property type="evidence" value="ECO:0007669"/>
    <property type="project" value="TreeGrafter"/>
</dbReference>
<dbReference type="GO" id="GO:0051231">
    <property type="term" value="P:spindle elongation"/>
    <property type="evidence" value="ECO:0007669"/>
    <property type="project" value="TreeGrafter"/>
</dbReference>
<evidence type="ECO:0000256" key="5">
    <source>
        <dbReference type="ARBA" id="ARBA00022840"/>
    </source>
</evidence>
<dbReference type="PROSITE" id="PS50067">
    <property type="entry name" value="KINESIN_MOTOR_2"/>
    <property type="match status" value="1"/>
</dbReference>
<evidence type="ECO:0000256" key="9">
    <source>
        <dbReference type="PROSITE-ProRule" id="PRU00283"/>
    </source>
</evidence>
<evidence type="ECO:0000256" key="11">
    <source>
        <dbReference type="SAM" id="MobiDB-lite"/>
    </source>
</evidence>
<dbReference type="EMBL" id="LIAE01010492">
    <property type="protein sequence ID" value="PAV59904.1"/>
    <property type="molecule type" value="Genomic_DNA"/>
</dbReference>
<dbReference type="InterPro" id="IPR001752">
    <property type="entry name" value="Kinesin_motor_dom"/>
</dbReference>
<feature type="compositionally biased region" description="Basic and acidic residues" evidence="11">
    <location>
        <begin position="611"/>
        <end position="638"/>
    </location>
</feature>
<dbReference type="InterPro" id="IPR036961">
    <property type="entry name" value="Kinesin_motor_dom_sf"/>
</dbReference>
<evidence type="ECO:0000256" key="7">
    <source>
        <dbReference type="ARBA" id="ARBA00023212"/>
    </source>
</evidence>
<feature type="region of interest" description="Disordered" evidence="11">
    <location>
        <begin position="611"/>
        <end position="643"/>
    </location>
</feature>
<dbReference type="AlphaFoldDB" id="A0A2A2JE56"/>
<feature type="domain" description="Kinesin motor" evidence="12">
    <location>
        <begin position="35"/>
        <end position="374"/>
    </location>
</feature>
<keyword evidence="7" id="KW-0206">Cytoskeleton</keyword>
<dbReference type="Pfam" id="PF00225">
    <property type="entry name" value="Kinesin"/>
    <property type="match status" value="1"/>
</dbReference>
<reference evidence="13 14" key="1">
    <citation type="journal article" date="2017" name="Curr. Biol.">
        <title>Genome architecture and evolution of a unichromosomal asexual nematode.</title>
        <authorList>
            <person name="Fradin H."/>
            <person name="Zegar C."/>
            <person name="Gutwein M."/>
            <person name="Lucas J."/>
            <person name="Kovtun M."/>
            <person name="Corcoran D."/>
            <person name="Baugh L.R."/>
            <person name="Kiontke K."/>
            <person name="Gunsalus K."/>
            <person name="Fitch D.H."/>
            <person name="Piano F."/>
        </authorList>
    </citation>
    <scope>NUCLEOTIDE SEQUENCE [LARGE SCALE GENOMIC DNA]</scope>
    <source>
        <strain evidence="13">PF1309</strain>
    </source>
</reference>
<sequence>MLAEAGEYSKDSNMSKIGNETTKKRGGKSEETPRNIVVAARIRPMNDSEKASGATSICRADTINRAIILKNKSLTPFDRVYGPTASQKEIFDDLVKPSVQRAVRGYNCTIFAYGQTGTGKTYTMEGGNASKEILSAATDPTTGLIPRAVEEIFTEINNLGTTEYTVRVSYVELYNEELTDLLAPNTPYVPDKKRLRIYEDENHKGSVVVQGLEQVAVTHRHDVFNLLKAGAEKRRTAATLMNASSSRSHTVFSVTITMKETNEIGDEEMLKVGKLNLVDLAGSESIGRSGAVGKTAKEAGLINQSLLTLGRVITALTVSSGQHIPYRESKLTRLLQDALGGSSITSLIATVSPASCNLEETASTLDYALRARNIVNKPTVNERVLGKVVLNSLAGEIDQLRKDLKAAHERNGIYLSKETYDRYETESQRAAELDEVCQKISRQLQQMADDLTLTDNSYFPLYKRAVQLEQRLQDRNEEISQLRMKEAEQQTKLQAYENTLIHVDLIANDLKKKLDEAVQVGQEQQLDLQDLKTKYDAMWKLANANKNAVTQARASITDSASAAIAALHQIREQFTTANTAQTQQFETTIDLIKTLLATQLDKTQTATREMQKTTEMELETQRKEAEQRLTEHEQRRQDANSQLDSLRNSMKAVLEKTDASAQTVKDIIGRVTGQLEGFGKELQAARTEGIDVAMQAKERAEEETQKRLEQYRQSMNKLRAAAQLILTETAVMEKDEQEWQEAQVLEAQATFEKATEVWQRTEDICRGHEDEVGESLGEVGRQTEQSRQEWKQTDGLAEEAVKQVKQTTDTIVQTVKLQMESDQKRSTAFGTAMKEKCGELEVQMEECKQNGDRHLEALLEQNNRHNTSQADNVASLCAKSEETCQQQTETVNTLVDSNWQHPTATGETPSVKQHPILEADPEVLPDIEQLLELNGYNTERRKSEFNRRDSLLEIPLNQLGVMSPQRLQSSRTHKTGTELMVDSNGENRNRLEVERRMATIQENDRSVE</sequence>
<dbReference type="PANTHER" id="PTHR47970:SF12">
    <property type="entry name" value="KINESIN FAMILY MEMBER 11"/>
    <property type="match status" value="1"/>
</dbReference>
<evidence type="ECO:0000256" key="2">
    <source>
        <dbReference type="ARBA" id="ARBA00022490"/>
    </source>
</evidence>
<proteinExistence type="inferred from homology"/>
<dbReference type="GO" id="GO:0005634">
    <property type="term" value="C:nucleus"/>
    <property type="evidence" value="ECO:0007669"/>
    <property type="project" value="TreeGrafter"/>
</dbReference>
<evidence type="ECO:0000313" key="13">
    <source>
        <dbReference type="EMBL" id="PAV59904.1"/>
    </source>
</evidence>
<comment type="caution">
    <text evidence="13">The sequence shown here is derived from an EMBL/GenBank/DDBJ whole genome shotgun (WGS) entry which is preliminary data.</text>
</comment>
<dbReference type="PANTHER" id="PTHR47970">
    <property type="entry name" value="KINESIN-LIKE PROTEIN KIF11"/>
    <property type="match status" value="1"/>
</dbReference>
<dbReference type="Proteomes" id="UP000218231">
    <property type="component" value="Unassembled WGS sequence"/>
</dbReference>
<comment type="subcellular location">
    <subcellularLocation>
        <location evidence="1">Cytoplasm</location>
        <location evidence="1">Cytoskeleton</location>
    </subcellularLocation>
</comment>
<feature type="binding site" evidence="9">
    <location>
        <begin position="114"/>
        <end position="121"/>
    </location>
    <ligand>
        <name>ATP</name>
        <dbReference type="ChEBI" id="CHEBI:30616"/>
    </ligand>
</feature>
<evidence type="ECO:0000256" key="8">
    <source>
        <dbReference type="ARBA" id="ARBA00034704"/>
    </source>
</evidence>
<dbReference type="GO" id="GO:0005876">
    <property type="term" value="C:spindle microtubule"/>
    <property type="evidence" value="ECO:0007669"/>
    <property type="project" value="TreeGrafter"/>
</dbReference>
<keyword evidence="5 9" id="KW-0067">ATP-binding</keyword>
<dbReference type="InterPro" id="IPR019821">
    <property type="entry name" value="Kinesin_motor_CS"/>
</dbReference>
<keyword evidence="10" id="KW-0175">Coiled coil</keyword>
<dbReference type="SUPFAM" id="SSF52540">
    <property type="entry name" value="P-loop containing nucleoside triphosphate hydrolases"/>
    <property type="match status" value="1"/>
</dbReference>
<organism evidence="13 14">
    <name type="scientific">Diploscapter pachys</name>
    <dbReference type="NCBI Taxonomy" id="2018661"/>
    <lineage>
        <taxon>Eukaryota</taxon>
        <taxon>Metazoa</taxon>
        <taxon>Ecdysozoa</taxon>
        <taxon>Nematoda</taxon>
        <taxon>Chromadorea</taxon>
        <taxon>Rhabditida</taxon>
        <taxon>Rhabditina</taxon>
        <taxon>Rhabditomorpha</taxon>
        <taxon>Rhabditoidea</taxon>
        <taxon>Rhabditidae</taxon>
        <taxon>Diploscapter</taxon>
    </lineage>
</organism>
<dbReference type="Gene3D" id="3.40.850.10">
    <property type="entry name" value="Kinesin motor domain"/>
    <property type="match status" value="1"/>
</dbReference>
<evidence type="ECO:0000313" key="14">
    <source>
        <dbReference type="Proteomes" id="UP000218231"/>
    </source>
</evidence>
<evidence type="ECO:0000256" key="3">
    <source>
        <dbReference type="ARBA" id="ARBA00022701"/>
    </source>
</evidence>
<comment type="similarity">
    <text evidence="8">Belongs to the TRAFAC class myosin-kinesin ATPase superfamily. Kinesin family. KIN-5/BimC subfamily.</text>
</comment>
<evidence type="ECO:0000256" key="6">
    <source>
        <dbReference type="ARBA" id="ARBA00023175"/>
    </source>
</evidence>
<dbReference type="FunFam" id="3.40.850.10:FF:000019">
    <property type="entry name" value="Kinesin-like protein KIN-5D"/>
    <property type="match status" value="1"/>
</dbReference>
<keyword evidence="3" id="KW-0493">Microtubule</keyword>
<evidence type="ECO:0000259" key="12">
    <source>
        <dbReference type="PROSITE" id="PS50067"/>
    </source>
</evidence>
<dbReference type="GO" id="GO:0008017">
    <property type="term" value="F:microtubule binding"/>
    <property type="evidence" value="ECO:0007669"/>
    <property type="project" value="InterPro"/>
</dbReference>
<dbReference type="PROSITE" id="PS00411">
    <property type="entry name" value="KINESIN_MOTOR_1"/>
    <property type="match status" value="1"/>
</dbReference>
<feature type="compositionally biased region" description="Basic and acidic residues" evidence="11">
    <location>
        <begin position="21"/>
        <end position="33"/>
    </location>
</feature>
<evidence type="ECO:0000256" key="4">
    <source>
        <dbReference type="ARBA" id="ARBA00022741"/>
    </source>
</evidence>
<dbReference type="InterPro" id="IPR027417">
    <property type="entry name" value="P-loop_NTPase"/>
</dbReference>
<dbReference type="GO" id="GO:0072686">
    <property type="term" value="C:mitotic spindle"/>
    <property type="evidence" value="ECO:0007669"/>
    <property type="project" value="TreeGrafter"/>
</dbReference>
<evidence type="ECO:0000256" key="10">
    <source>
        <dbReference type="SAM" id="Coils"/>
    </source>
</evidence>
<feature type="coiled-coil region" evidence="10">
    <location>
        <begin position="390"/>
        <end position="499"/>
    </location>
</feature>
<dbReference type="STRING" id="2018661.A0A2A2JE56"/>
<accession>A0A2A2JE56</accession>
<dbReference type="GO" id="GO:0005524">
    <property type="term" value="F:ATP binding"/>
    <property type="evidence" value="ECO:0007669"/>
    <property type="project" value="UniProtKB-UniRule"/>
</dbReference>
<keyword evidence="2" id="KW-0963">Cytoplasm</keyword>
<gene>
    <name evidence="13" type="ORF">WR25_12504</name>
</gene>
<dbReference type="OrthoDB" id="3176171at2759"/>
<feature type="coiled-coil region" evidence="10">
    <location>
        <begin position="694"/>
        <end position="728"/>
    </location>
</feature>
<keyword evidence="4 9" id="KW-0547">Nucleotide-binding</keyword>
<keyword evidence="14" id="KW-1185">Reference proteome</keyword>
<evidence type="ECO:0000256" key="1">
    <source>
        <dbReference type="ARBA" id="ARBA00004245"/>
    </source>
</evidence>
<name>A0A2A2JE56_9BILA</name>
<keyword evidence="6 9" id="KW-0505">Motor protein</keyword>
<dbReference type="GO" id="GO:0090307">
    <property type="term" value="P:mitotic spindle assembly"/>
    <property type="evidence" value="ECO:0007669"/>
    <property type="project" value="TreeGrafter"/>
</dbReference>
<dbReference type="GO" id="GO:0007018">
    <property type="term" value="P:microtubule-based movement"/>
    <property type="evidence" value="ECO:0007669"/>
    <property type="project" value="InterPro"/>
</dbReference>
<dbReference type="InterPro" id="IPR047149">
    <property type="entry name" value="KIF11-like"/>
</dbReference>
<dbReference type="SMART" id="SM00129">
    <property type="entry name" value="KISc"/>
    <property type="match status" value="1"/>
</dbReference>
<protein>
    <recommendedName>
        <fullName evidence="12">Kinesin motor domain-containing protein</fullName>
    </recommendedName>
</protein>
<feature type="region of interest" description="Disordered" evidence="11">
    <location>
        <begin position="1"/>
        <end position="34"/>
    </location>
</feature>